<dbReference type="EMBL" id="BRXS01000002">
    <property type="protein sequence ID" value="GLC24926.1"/>
    <property type="molecule type" value="Genomic_DNA"/>
</dbReference>
<accession>A0AA37V667</accession>
<evidence type="ECO:0000313" key="3">
    <source>
        <dbReference type="EMBL" id="GLC24926.1"/>
    </source>
</evidence>
<feature type="region of interest" description="Disordered" evidence="1">
    <location>
        <begin position="109"/>
        <end position="134"/>
    </location>
</feature>
<evidence type="ECO:0008006" key="5">
    <source>
        <dbReference type="Google" id="ProtNLM"/>
    </source>
</evidence>
<sequence length="211" mass="21961">MPSLSTAALTLALTFVAITPLAAQAPQPTPQPAADTATAPATKSPRRLLGRARALGASVVDKVGDARAGRGEGKLDKALALAVGIGEEAVALSPTVMLGRTLLEARRAEQASRAAASSRAHADRTPDDRASDDRDAAFDSLMTRYQRILTRASAGDSVAVRQAERMQLEMGDVAVRVAAMPGDQQSAAYERALRAALACAETGRGCRATKR</sequence>
<proteinExistence type="predicted"/>
<keyword evidence="2" id="KW-0732">Signal</keyword>
<dbReference type="AlphaFoldDB" id="A0AA37V667"/>
<dbReference type="Proteomes" id="UP001161325">
    <property type="component" value="Unassembled WGS sequence"/>
</dbReference>
<feature type="region of interest" description="Disordered" evidence="1">
    <location>
        <begin position="25"/>
        <end position="46"/>
    </location>
</feature>
<comment type="caution">
    <text evidence="3">The sequence shown here is derived from an EMBL/GenBank/DDBJ whole genome shotgun (WGS) entry which is preliminary data.</text>
</comment>
<feature type="signal peptide" evidence="2">
    <location>
        <begin position="1"/>
        <end position="25"/>
    </location>
</feature>
<feature type="chain" id="PRO_5041395465" description="DUF4142 domain-containing protein" evidence="2">
    <location>
        <begin position="26"/>
        <end position="211"/>
    </location>
</feature>
<evidence type="ECO:0000313" key="4">
    <source>
        <dbReference type="Proteomes" id="UP001161325"/>
    </source>
</evidence>
<evidence type="ECO:0000256" key="1">
    <source>
        <dbReference type="SAM" id="MobiDB-lite"/>
    </source>
</evidence>
<organism evidence="3 4">
    <name type="scientific">Roseisolibacter agri</name>
    <dbReference type="NCBI Taxonomy" id="2014610"/>
    <lineage>
        <taxon>Bacteria</taxon>
        <taxon>Pseudomonadati</taxon>
        <taxon>Gemmatimonadota</taxon>
        <taxon>Gemmatimonadia</taxon>
        <taxon>Gemmatimonadales</taxon>
        <taxon>Gemmatimonadaceae</taxon>
        <taxon>Roseisolibacter</taxon>
    </lineage>
</organism>
<feature type="compositionally biased region" description="Low complexity" evidence="1">
    <location>
        <begin position="25"/>
        <end position="42"/>
    </location>
</feature>
<evidence type="ECO:0000256" key="2">
    <source>
        <dbReference type="SAM" id="SignalP"/>
    </source>
</evidence>
<feature type="compositionally biased region" description="Basic and acidic residues" evidence="1">
    <location>
        <begin position="120"/>
        <end position="134"/>
    </location>
</feature>
<keyword evidence="4" id="KW-1185">Reference proteome</keyword>
<protein>
    <recommendedName>
        <fullName evidence="5">DUF4142 domain-containing protein</fullName>
    </recommendedName>
</protein>
<dbReference type="RefSeq" id="WP_284349369.1">
    <property type="nucleotide sequence ID" value="NZ_BRXS01000002.1"/>
</dbReference>
<reference evidence="3" key="1">
    <citation type="submission" date="2022-08" db="EMBL/GenBank/DDBJ databases">
        <title>Draft genome sequencing of Roseisolibacter agri AW1220.</title>
        <authorList>
            <person name="Tobiishi Y."/>
            <person name="Tonouchi A."/>
        </authorList>
    </citation>
    <scope>NUCLEOTIDE SEQUENCE</scope>
    <source>
        <strain evidence="3">AW1220</strain>
    </source>
</reference>
<name>A0AA37V667_9BACT</name>
<gene>
    <name evidence="3" type="ORF">rosag_14390</name>
</gene>